<name>A0A8E2JJF4_9PEZI</name>
<feature type="transmembrane region" description="Helical" evidence="1">
    <location>
        <begin position="335"/>
        <end position="352"/>
    </location>
</feature>
<sequence length="451" mass="50615">MPHCEPSGKPANRYLIRQPKALQYFHNGELVRASEGERQAGRFELFLDLLYVAIVANFADNLATHPTGAQLVKYILIFTPAWHIWSMLKQLMNSHYNDDISQRILILWIMTLLVIYGNNATLVDEDISAMRTTVGAYIVARLTEICVYSVYSFASHYHRIQTWIFASLVLVGLILWMPLFFETVSLRSKVAVAVVAILYEQAIWLLSFGPWIKRRLGLTYSTALDISHEVDRCAAFFIIVLGEYLYTSIVLSPAAIGLNLRALRAVWTLVIAFCLNWLYVNGDGAVRSTHPLHRAVWSAFTWILMHLPLNMALLIGGHICAVSVGKDKLGRGERWLWGGGLGVGLVVLWGIAMCFRSEDEPGLLWFPKIIRMLPRLVVALVLALLPLASPERLDPTQLLSITAGLFVFLVLWETVGSLERGAGIFEPWTETEVEQEGEVVLPVNVVDAEKA</sequence>
<dbReference type="AlphaFoldDB" id="A0A8E2JJF4"/>
<proteinExistence type="predicted"/>
<dbReference type="PANTHER" id="PTHR36840">
    <property type="entry name" value="BLL5714 PROTEIN"/>
    <property type="match status" value="1"/>
</dbReference>
<feature type="transmembrane region" description="Helical" evidence="1">
    <location>
        <begin position="100"/>
        <end position="117"/>
    </location>
</feature>
<dbReference type="Pfam" id="PF06772">
    <property type="entry name" value="LtrA"/>
    <property type="match status" value="1"/>
</dbReference>
<feature type="transmembrane region" description="Helical" evidence="1">
    <location>
        <begin position="395"/>
        <end position="412"/>
    </location>
</feature>
<feature type="transmembrane region" description="Helical" evidence="1">
    <location>
        <begin position="292"/>
        <end position="315"/>
    </location>
</feature>
<feature type="transmembrane region" description="Helical" evidence="1">
    <location>
        <begin position="233"/>
        <end position="256"/>
    </location>
</feature>
<keyword evidence="1" id="KW-0812">Transmembrane</keyword>
<evidence type="ECO:0000256" key="1">
    <source>
        <dbReference type="SAM" id="Phobius"/>
    </source>
</evidence>
<feature type="transmembrane region" description="Helical" evidence="1">
    <location>
        <begin position="163"/>
        <end position="181"/>
    </location>
</feature>
<dbReference type="InterPro" id="IPR010640">
    <property type="entry name" value="Low_temperature_requirement_A"/>
</dbReference>
<feature type="transmembrane region" description="Helical" evidence="1">
    <location>
        <begin position="262"/>
        <end position="280"/>
    </location>
</feature>
<dbReference type="EMBL" id="KV744834">
    <property type="protein sequence ID" value="OCK84572.1"/>
    <property type="molecule type" value="Genomic_DNA"/>
</dbReference>
<reference evidence="2 3" key="1">
    <citation type="journal article" date="2016" name="Nat. Commun.">
        <title>Ectomycorrhizal ecology is imprinted in the genome of the dominant symbiotic fungus Cenococcum geophilum.</title>
        <authorList>
            <consortium name="DOE Joint Genome Institute"/>
            <person name="Peter M."/>
            <person name="Kohler A."/>
            <person name="Ohm R.A."/>
            <person name="Kuo A."/>
            <person name="Krutzmann J."/>
            <person name="Morin E."/>
            <person name="Arend M."/>
            <person name="Barry K.W."/>
            <person name="Binder M."/>
            <person name="Choi C."/>
            <person name="Clum A."/>
            <person name="Copeland A."/>
            <person name="Grisel N."/>
            <person name="Haridas S."/>
            <person name="Kipfer T."/>
            <person name="LaButti K."/>
            <person name="Lindquist E."/>
            <person name="Lipzen A."/>
            <person name="Maire R."/>
            <person name="Meier B."/>
            <person name="Mihaltcheva S."/>
            <person name="Molinier V."/>
            <person name="Murat C."/>
            <person name="Poggeler S."/>
            <person name="Quandt C.A."/>
            <person name="Sperisen C."/>
            <person name="Tritt A."/>
            <person name="Tisserant E."/>
            <person name="Crous P.W."/>
            <person name="Henrissat B."/>
            <person name="Nehls U."/>
            <person name="Egli S."/>
            <person name="Spatafora J.W."/>
            <person name="Grigoriev I.V."/>
            <person name="Martin F.M."/>
        </authorList>
    </citation>
    <scope>NUCLEOTIDE SEQUENCE [LARGE SCALE GENOMIC DNA]</scope>
    <source>
        <strain evidence="2 3">CBS 459.81</strain>
    </source>
</reference>
<gene>
    <name evidence="2" type="ORF">K432DRAFT_344825</name>
</gene>
<evidence type="ECO:0008006" key="4">
    <source>
        <dbReference type="Google" id="ProtNLM"/>
    </source>
</evidence>
<accession>A0A8E2JJF4</accession>
<dbReference type="Proteomes" id="UP000250266">
    <property type="component" value="Unassembled WGS sequence"/>
</dbReference>
<keyword evidence="1" id="KW-1133">Transmembrane helix</keyword>
<feature type="transmembrane region" description="Helical" evidence="1">
    <location>
        <begin position="193"/>
        <end position="212"/>
    </location>
</feature>
<organism evidence="2 3">
    <name type="scientific">Lepidopterella palustris CBS 459.81</name>
    <dbReference type="NCBI Taxonomy" id="1314670"/>
    <lineage>
        <taxon>Eukaryota</taxon>
        <taxon>Fungi</taxon>
        <taxon>Dikarya</taxon>
        <taxon>Ascomycota</taxon>
        <taxon>Pezizomycotina</taxon>
        <taxon>Dothideomycetes</taxon>
        <taxon>Pleosporomycetidae</taxon>
        <taxon>Mytilinidiales</taxon>
        <taxon>Argynnaceae</taxon>
        <taxon>Lepidopterella</taxon>
    </lineage>
</organism>
<evidence type="ECO:0000313" key="3">
    <source>
        <dbReference type="Proteomes" id="UP000250266"/>
    </source>
</evidence>
<evidence type="ECO:0000313" key="2">
    <source>
        <dbReference type="EMBL" id="OCK84572.1"/>
    </source>
</evidence>
<keyword evidence="1" id="KW-0472">Membrane</keyword>
<dbReference type="PANTHER" id="PTHR36840:SF1">
    <property type="entry name" value="BLL5714 PROTEIN"/>
    <property type="match status" value="1"/>
</dbReference>
<feature type="transmembrane region" description="Helical" evidence="1">
    <location>
        <begin position="372"/>
        <end position="389"/>
    </location>
</feature>
<dbReference type="OrthoDB" id="191995at2759"/>
<keyword evidence="3" id="KW-1185">Reference proteome</keyword>
<protein>
    <recommendedName>
        <fullName evidence="4">Low temperature requirement protein A</fullName>
    </recommendedName>
</protein>